<evidence type="ECO:0000313" key="4">
    <source>
        <dbReference type="EMBL" id="KAA5533536.1"/>
    </source>
</evidence>
<dbReference type="GO" id="GO:0003677">
    <property type="term" value="F:DNA binding"/>
    <property type="evidence" value="ECO:0007669"/>
    <property type="project" value="InterPro"/>
</dbReference>
<evidence type="ECO:0000259" key="3">
    <source>
        <dbReference type="PROSITE" id="PS50930"/>
    </source>
</evidence>
<accession>A0A5M6CEP3</accession>
<feature type="modified residue" description="4-aspartylphosphate" evidence="1">
    <location>
        <position position="54"/>
    </location>
</feature>
<dbReference type="Pfam" id="PF04397">
    <property type="entry name" value="LytTR"/>
    <property type="match status" value="1"/>
</dbReference>
<reference evidence="4 5" key="1">
    <citation type="submission" date="2019-09" db="EMBL/GenBank/DDBJ databases">
        <title>Genome sequence and assembly of Taibaiella sp.</title>
        <authorList>
            <person name="Chhetri G."/>
        </authorList>
    </citation>
    <scope>NUCLEOTIDE SEQUENCE [LARGE SCALE GENOMIC DNA]</scope>
    <source>
        <strain evidence="4 5">KVB11</strain>
    </source>
</reference>
<dbReference type="PANTHER" id="PTHR37299:SF1">
    <property type="entry name" value="STAGE 0 SPORULATION PROTEIN A HOMOLOG"/>
    <property type="match status" value="1"/>
</dbReference>
<dbReference type="Proteomes" id="UP000323632">
    <property type="component" value="Unassembled WGS sequence"/>
</dbReference>
<dbReference type="InterPro" id="IPR001789">
    <property type="entry name" value="Sig_transdc_resp-reg_receiver"/>
</dbReference>
<gene>
    <name evidence="4" type="ORF">F0919_13425</name>
</gene>
<evidence type="ECO:0000259" key="2">
    <source>
        <dbReference type="PROSITE" id="PS50110"/>
    </source>
</evidence>
<dbReference type="RefSeq" id="WP_150033283.1">
    <property type="nucleotide sequence ID" value="NZ_VWSH01000003.1"/>
</dbReference>
<dbReference type="SUPFAM" id="SSF52172">
    <property type="entry name" value="CheY-like"/>
    <property type="match status" value="1"/>
</dbReference>
<organism evidence="4 5">
    <name type="scientific">Taibaiella lutea</name>
    <dbReference type="NCBI Taxonomy" id="2608001"/>
    <lineage>
        <taxon>Bacteria</taxon>
        <taxon>Pseudomonadati</taxon>
        <taxon>Bacteroidota</taxon>
        <taxon>Chitinophagia</taxon>
        <taxon>Chitinophagales</taxon>
        <taxon>Chitinophagaceae</taxon>
        <taxon>Taibaiella</taxon>
    </lineage>
</organism>
<dbReference type="GO" id="GO:0000156">
    <property type="term" value="F:phosphorelay response regulator activity"/>
    <property type="evidence" value="ECO:0007669"/>
    <property type="project" value="InterPro"/>
</dbReference>
<dbReference type="PANTHER" id="PTHR37299">
    <property type="entry name" value="TRANSCRIPTIONAL REGULATOR-RELATED"/>
    <property type="match status" value="1"/>
</dbReference>
<protein>
    <submittedName>
        <fullName evidence="4">Response regulator transcription factor</fullName>
    </submittedName>
</protein>
<dbReference type="InterPro" id="IPR007492">
    <property type="entry name" value="LytTR_DNA-bd_dom"/>
</dbReference>
<dbReference type="SMART" id="SM00850">
    <property type="entry name" value="LytTR"/>
    <property type="match status" value="1"/>
</dbReference>
<evidence type="ECO:0000256" key="1">
    <source>
        <dbReference type="PROSITE-ProRule" id="PRU00169"/>
    </source>
</evidence>
<dbReference type="EMBL" id="VWSH01000003">
    <property type="protein sequence ID" value="KAA5533536.1"/>
    <property type="molecule type" value="Genomic_DNA"/>
</dbReference>
<proteinExistence type="predicted"/>
<dbReference type="PROSITE" id="PS50110">
    <property type="entry name" value="RESPONSE_REGULATORY"/>
    <property type="match status" value="1"/>
</dbReference>
<dbReference type="Pfam" id="PF00072">
    <property type="entry name" value="Response_reg"/>
    <property type="match status" value="1"/>
</dbReference>
<feature type="domain" description="HTH LytTR-type" evidence="3">
    <location>
        <begin position="141"/>
        <end position="245"/>
    </location>
</feature>
<dbReference type="AlphaFoldDB" id="A0A5M6CEP3"/>
<dbReference type="InterPro" id="IPR011006">
    <property type="entry name" value="CheY-like_superfamily"/>
</dbReference>
<dbReference type="Gene3D" id="2.40.50.1020">
    <property type="entry name" value="LytTr DNA-binding domain"/>
    <property type="match status" value="1"/>
</dbReference>
<sequence length="246" mass="28508">MIKVVVIDDEKHCLVTMEYLLRQAKEVELLACIQDSREAAEQIRILKPDIVFIDVQMPNLSGFEVLQQFEVLPFKVVFTTAYDQYAVKALKMNALDYLQKPVVLEEIKEVLEKYHQDQLLQTREQISQIYRFSEGKILDTIALSVQEGLMFVKQEDITYIEGSGCYSNIIMVDGTKHLVSKTIAVFEDVLLDNPLFFRPHKSYMVNLKFIKQYIRGEGGEIIMKDGKSIAVSRNKKQDFLNLFQRI</sequence>
<comment type="caution">
    <text evidence="4">The sequence shown here is derived from an EMBL/GenBank/DDBJ whole genome shotgun (WGS) entry which is preliminary data.</text>
</comment>
<keyword evidence="5" id="KW-1185">Reference proteome</keyword>
<dbReference type="Gene3D" id="3.40.50.2300">
    <property type="match status" value="1"/>
</dbReference>
<keyword evidence="1" id="KW-0597">Phosphoprotein</keyword>
<dbReference type="SMART" id="SM00448">
    <property type="entry name" value="REC"/>
    <property type="match status" value="1"/>
</dbReference>
<name>A0A5M6CEP3_9BACT</name>
<evidence type="ECO:0000313" key="5">
    <source>
        <dbReference type="Proteomes" id="UP000323632"/>
    </source>
</evidence>
<dbReference type="InterPro" id="IPR046947">
    <property type="entry name" value="LytR-like"/>
</dbReference>
<dbReference type="PROSITE" id="PS50930">
    <property type="entry name" value="HTH_LYTTR"/>
    <property type="match status" value="1"/>
</dbReference>
<feature type="domain" description="Response regulatory" evidence="2">
    <location>
        <begin position="3"/>
        <end position="115"/>
    </location>
</feature>